<dbReference type="RefSeq" id="WP_207982438.1">
    <property type="nucleotide sequence ID" value="NZ_JAGDEL010000043.1"/>
</dbReference>
<accession>A0ABS3NBI7</accession>
<gene>
    <name evidence="1" type="ORF">I7822_28640</name>
</gene>
<proteinExistence type="predicted"/>
<keyword evidence="2" id="KW-1185">Reference proteome</keyword>
<name>A0ABS3NBI7_9BACI</name>
<evidence type="ECO:0000313" key="2">
    <source>
        <dbReference type="Proteomes" id="UP000663981"/>
    </source>
</evidence>
<reference evidence="1 2" key="1">
    <citation type="submission" date="2021-03" db="EMBL/GenBank/DDBJ databases">
        <title>Whole genome sequence of Metabacillus bambusae BG109.</title>
        <authorList>
            <person name="Jeong J.W."/>
        </authorList>
    </citation>
    <scope>NUCLEOTIDE SEQUENCE [LARGE SCALE GENOMIC DNA]</scope>
    <source>
        <strain evidence="1 2">BG109</strain>
    </source>
</reference>
<protein>
    <submittedName>
        <fullName evidence="1">Uncharacterized protein</fullName>
    </submittedName>
</protein>
<comment type="caution">
    <text evidence="1">The sequence shown here is derived from an EMBL/GenBank/DDBJ whole genome shotgun (WGS) entry which is preliminary data.</text>
</comment>
<sequence>MGKKNPVIVKARQEGYNDGFKIGFEQGVETGRINATYILASRFDGLNKVPGIGPKMLQKIVNHFGKEYFQEVPDEFKKFKTTSSE</sequence>
<organism evidence="1 2">
    <name type="scientific">Metabacillus bambusae</name>
    <dbReference type="NCBI Taxonomy" id="2795218"/>
    <lineage>
        <taxon>Bacteria</taxon>
        <taxon>Bacillati</taxon>
        <taxon>Bacillota</taxon>
        <taxon>Bacilli</taxon>
        <taxon>Bacillales</taxon>
        <taxon>Bacillaceae</taxon>
        <taxon>Metabacillus</taxon>
    </lineage>
</organism>
<dbReference type="EMBL" id="JAGDEL010000043">
    <property type="protein sequence ID" value="MBO1515583.1"/>
    <property type="molecule type" value="Genomic_DNA"/>
</dbReference>
<evidence type="ECO:0000313" key="1">
    <source>
        <dbReference type="EMBL" id="MBO1515583.1"/>
    </source>
</evidence>
<dbReference type="Proteomes" id="UP000663981">
    <property type="component" value="Unassembled WGS sequence"/>
</dbReference>